<reference evidence="7" key="1">
    <citation type="submission" date="2021-06" db="EMBL/GenBank/DDBJ databases">
        <title>44 bacteria genomes isolated from Dapeng, Shenzhen.</title>
        <authorList>
            <person name="Zheng W."/>
            <person name="Yu S."/>
            <person name="Huang Y."/>
        </authorList>
    </citation>
    <scope>NUCLEOTIDE SEQUENCE</scope>
    <source>
        <strain evidence="7">DP5N28-2</strain>
    </source>
</reference>
<dbReference type="GO" id="GO:1990103">
    <property type="term" value="C:DnaA-HU complex"/>
    <property type="evidence" value="ECO:0007669"/>
    <property type="project" value="UniProtKB-ARBA"/>
</dbReference>
<dbReference type="InterPro" id="IPR000119">
    <property type="entry name" value="Hist_DNA-bd"/>
</dbReference>
<dbReference type="EMBL" id="JAHVHU010000002">
    <property type="protein sequence ID" value="MBY5956965.1"/>
    <property type="molecule type" value="Genomic_DNA"/>
</dbReference>
<gene>
    <name evidence="7" type="ORF">KUV50_02380</name>
</gene>
<dbReference type="Pfam" id="PF00216">
    <property type="entry name" value="Bac_DNA_binding"/>
    <property type="match status" value="1"/>
</dbReference>
<comment type="similarity">
    <text evidence="2 5">Belongs to the bacterial histone-like protein family.</text>
</comment>
<dbReference type="AlphaFoldDB" id="A0A953HRC3"/>
<dbReference type="PANTHER" id="PTHR33175">
    <property type="entry name" value="DNA-BINDING PROTEIN HU"/>
    <property type="match status" value="1"/>
</dbReference>
<dbReference type="GO" id="GO:0030527">
    <property type="term" value="F:structural constituent of chromatin"/>
    <property type="evidence" value="ECO:0007669"/>
    <property type="project" value="InterPro"/>
</dbReference>
<comment type="caution">
    <text evidence="7">The sequence shown here is derived from an EMBL/GenBank/DDBJ whole genome shotgun (WGS) entry which is preliminary data.</text>
</comment>
<sequence length="91" mass="9514">MNKGDLVDSIAKQSGLTKSDAAKALDATLDSITDTLKSGDKVTLPGFGTFSTSERSARTGRNPQTGKEIQIKAKTVAKFKAGKNLADAVND</sequence>
<protein>
    <submittedName>
        <fullName evidence="7">HU family DNA-binding protein</fullName>
    </submittedName>
</protein>
<evidence type="ECO:0000256" key="1">
    <source>
        <dbReference type="ARBA" id="ARBA00003819"/>
    </source>
</evidence>
<dbReference type="SMART" id="SM00411">
    <property type="entry name" value="BHL"/>
    <property type="match status" value="1"/>
</dbReference>
<evidence type="ECO:0000313" key="8">
    <source>
        <dbReference type="Proteomes" id="UP000753961"/>
    </source>
</evidence>
<comment type="function">
    <text evidence="1">Histone-like DNA-binding protein which is capable of wrapping DNA to stabilize it, and thus to prevent its denaturation under extreme environmental conditions.</text>
</comment>
<dbReference type="InterPro" id="IPR010992">
    <property type="entry name" value="IHF-like_DNA-bd_dom_sf"/>
</dbReference>
<accession>A0A953HRC3</accession>
<feature type="region of interest" description="Disordered" evidence="6">
    <location>
        <begin position="47"/>
        <end position="66"/>
    </location>
</feature>
<keyword evidence="4 7" id="KW-0238">DNA-binding</keyword>
<proteinExistence type="inferred from homology"/>
<dbReference type="GO" id="GO:1990178">
    <property type="term" value="C:HU-DNA complex"/>
    <property type="evidence" value="ECO:0007669"/>
    <property type="project" value="UniProtKB-ARBA"/>
</dbReference>
<dbReference type="GO" id="GO:0006351">
    <property type="term" value="P:DNA-templated transcription"/>
    <property type="evidence" value="ECO:0007669"/>
    <property type="project" value="UniProtKB-ARBA"/>
</dbReference>
<dbReference type="CDD" id="cd13831">
    <property type="entry name" value="HU"/>
    <property type="match status" value="1"/>
</dbReference>
<dbReference type="GO" id="GO:0005829">
    <property type="term" value="C:cytosol"/>
    <property type="evidence" value="ECO:0007669"/>
    <property type="project" value="UniProtKB-ARBA"/>
</dbReference>
<keyword evidence="3" id="KW-0226">DNA condensation</keyword>
<organism evidence="7 8">
    <name type="scientific">Membranihabitans marinus</name>
    <dbReference type="NCBI Taxonomy" id="1227546"/>
    <lineage>
        <taxon>Bacteria</taxon>
        <taxon>Pseudomonadati</taxon>
        <taxon>Bacteroidota</taxon>
        <taxon>Saprospiria</taxon>
        <taxon>Saprospirales</taxon>
        <taxon>Saprospiraceae</taxon>
        <taxon>Membranihabitans</taxon>
    </lineage>
</organism>
<dbReference type="Gene3D" id="4.10.520.10">
    <property type="entry name" value="IHF-like DNA-binding proteins"/>
    <property type="match status" value="1"/>
</dbReference>
<evidence type="ECO:0000256" key="6">
    <source>
        <dbReference type="SAM" id="MobiDB-lite"/>
    </source>
</evidence>
<dbReference type="Proteomes" id="UP000753961">
    <property type="component" value="Unassembled WGS sequence"/>
</dbReference>
<dbReference type="PROSITE" id="PS00045">
    <property type="entry name" value="HISTONE_LIKE"/>
    <property type="match status" value="1"/>
</dbReference>
<dbReference type="GO" id="GO:0030261">
    <property type="term" value="P:chromosome condensation"/>
    <property type="evidence" value="ECO:0007669"/>
    <property type="project" value="UniProtKB-KW"/>
</dbReference>
<dbReference type="PRINTS" id="PR01727">
    <property type="entry name" value="DNABINDINGHU"/>
</dbReference>
<keyword evidence="8" id="KW-1185">Reference proteome</keyword>
<dbReference type="PANTHER" id="PTHR33175:SF3">
    <property type="entry name" value="DNA-BINDING PROTEIN HU-BETA"/>
    <property type="match status" value="1"/>
</dbReference>
<dbReference type="GO" id="GO:0006270">
    <property type="term" value="P:DNA replication initiation"/>
    <property type="evidence" value="ECO:0007669"/>
    <property type="project" value="UniProtKB-ARBA"/>
</dbReference>
<evidence type="ECO:0000256" key="2">
    <source>
        <dbReference type="ARBA" id="ARBA00010529"/>
    </source>
</evidence>
<dbReference type="SUPFAM" id="SSF47729">
    <property type="entry name" value="IHF-like DNA-binding proteins"/>
    <property type="match status" value="1"/>
</dbReference>
<dbReference type="InterPro" id="IPR020816">
    <property type="entry name" value="Histone-like_DNA-bd_CS"/>
</dbReference>
<evidence type="ECO:0000256" key="5">
    <source>
        <dbReference type="RuleBase" id="RU003939"/>
    </source>
</evidence>
<dbReference type="GO" id="GO:0042802">
    <property type="term" value="F:identical protein binding"/>
    <property type="evidence" value="ECO:0007669"/>
    <property type="project" value="UniProtKB-ARBA"/>
</dbReference>
<evidence type="ECO:0000256" key="3">
    <source>
        <dbReference type="ARBA" id="ARBA00023067"/>
    </source>
</evidence>
<dbReference type="GO" id="GO:0003677">
    <property type="term" value="F:DNA binding"/>
    <property type="evidence" value="ECO:0007669"/>
    <property type="project" value="UniProtKB-KW"/>
</dbReference>
<name>A0A953HRC3_9BACT</name>
<evidence type="ECO:0000313" key="7">
    <source>
        <dbReference type="EMBL" id="MBY5956965.1"/>
    </source>
</evidence>
<evidence type="ECO:0000256" key="4">
    <source>
        <dbReference type="ARBA" id="ARBA00023125"/>
    </source>
</evidence>
<feature type="compositionally biased region" description="Polar residues" evidence="6">
    <location>
        <begin position="49"/>
        <end position="66"/>
    </location>
</feature>
<dbReference type="FunFam" id="4.10.520.10:FF:000001">
    <property type="entry name" value="DNA-binding protein HU"/>
    <property type="match status" value="1"/>
</dbReference>